<comment type="subunit">
    <text evidence="10">eIF4F is a multi-subunit complex, the composition of which varies with external and internal environmental conditions. It is composed of at least EIF4A, EIF4E and EIF4G.</text>
</comment>
<dbReference type="eggNOG" id="KOG0330">
    <property type="taxonomic scope" value="Eukaryota"/>
</dbReference>
<dbReference type="PROSITE" id="PS51194">
    <property type="entry name" value="HELICASE_CTER"/>
    <property type="match status" value="1"/>
</dbReference>
<evidence type="ECO:0000259" key="16">
    <source>
        <dbReference type="PROSITE" id="PS51194"/>
    </source>
</evidence>
<dbReference type="GO" id="GO:0005829">
    <property type="term" value="C:cytosol"/>
    <property type="evidence" value="ECO:0007669"/>
    <property type="project" value="TreeGrafter"/>
</dbReference>
<evidence type="ECO:0000256" key="4">
    <source>
        <dbReference type="ARBA" id="ARBA00022806"/>
    </source>
</evidence>
<evidence type="ECO:0000256" key="12">
    <source>
        <dbReference type="PROSITE-ProRule" id="PRU00552"/>
    </source>
</evidence>
<evidence type="ECO:0000256" key="5">
    <source>
        <dbReference type="ARBA" id="ARBA00022840"/>
    </source>
</evidence>
<dbReference type="PANTHER" id="PTHR47959">
    <property type="entry name" value="ATP-DEPENDENT RNA HELICASE RHLE-RELATED"/>
    <property type="match status" value="1"/>
</dbReference>
<feature type="short sequence motif" description="Q motif" evidence="12">
    <location>
        <begin position="53"/>
        <end position="81"/>
    </location>
</feature>
<evidence type="ECO:0000256" key="8">
    <source>
        <dbReference type="ARBA" id="ARBA00024417"/>
    </source>
</evidence>
<dbReference type="GO" id="GO:0003743">
    <property type="term" value="F:translation initiation factor activity"/>
    <property type="evidence" value="ECO:0007669"/>
    <property type="project" value="UniProtKB-KW"/>
</dbReference>
<dbReference type="PROSITE" id="PS51195">
    <property type="entry name" value="Q_MOTIF"/>
    <property type="match status" value="1"/>
</dbReference>
<dbReference type="SMART" id="SM00487">
    <property type="entry name" value="DEXDc"/>
    <property type="match status" value="1"/>
</dbReference>
<dbReference type="PANTHER" id="PTHR47959:SF24">
    <property type="entry name" value="ATP-DEPENDENT RNA HELICASE"/>
    <property type="match status" value="1"/>
</dbReference>
<feature type="region of interest" description="Disordered" evidence="14">
    <location>
        <begin position="449"/>
        <end position="527"/>
    </location>
</feature>
<dbReference type="RefSeq" id="XP_010703127.1">
    <property type="nucleotide sequence ID" value="XM_010704825.1"/>
</dbReference>
<evidence type="ECO:0000256" key="13">
    <source>
        <dbReference type="RuleBase" id="RU000492"/>
    </source>
</evidence>
<feature type="region of interest" description="Disordered" evidence="14">
    <location>
        <begin position="1"/>
        <end position="24"/>
    </location>
</feature>
<keyword evidence="6" id="KW-0648">Protein biosynthesis</keyword>
<name>A0A088SKH6_LEIPA</name>
<proteinExistence type="inferred from homology"/>
<evidence type="ECO:0000256" key="3">
    <source>
        <dbReference type="ARBA" id="ARBA00022801"/>
    </source>
</evidence>
<reference evidence="18 19" key="1">
    <citation type="journal article" date="2015" name="Sci. Rep.">
        <title>The genome of Leishmania panamensis: insights into genomics of the L. (Viannia) subgenus.</title>
        <authorList>
            <person name="Llanes A."/>
            <person name="Restrepo C.M."/>
            <person name="Vecchio G.D."/>
            <person name="Anguizola F.J."/>
            <person name="Lleonart R."/>
        </authorList>
    </citation>
    <scope>NUCLEOTIDE SEQUENCE [LARGE SCALE GENOMIC DNA]</scope>
    <source>
        <strain evidence="18 19">MHOM/PA/94/PSC-1</strain>
    </source>
</reference>
<dbReference type="InterPro" id="IPR001650">
    <property type="entry name" value="Helicase_C-like"/>
</dbReference>
<accession>A0A088SKH6</accession>
<evidence type="ECO:0000256" key="11">
    <source>
        <dbReference type="ARBA" id="ARBA00030297"/>
    </source>
</evidence>
<dbReference type="VEuPathDB" id="TriTrypDB:LPAL13_350025000"/>
<feature type="compositionally biased region" description="Basic and acidic residues" evidence="14">
    <location>
        <begin position="494"/>
        <end position="511"/>
    </location>
</feature>
<dbReference type="Gene3D" id="3.40.50.300">
    <property type="entry name" value="P-loop containing nucleotide triphosphate hydrolases"/>
    <property type="match status" value="2"/>
</dbReference>
<protein>
    <recommendedName>
        <fullName evidence="8">Probable eukaryotic initiation factor 4A</fullName>
    </recommendedName>
    <alternativeName>
        <fullName evidence="11">ATP-dependent RNA helicase eIF4A</fullName>
    </alternativeName>
</protein>
<evidence type="ECO:0000256" key="9">
    <source>
        <dbReference type="ARBA" id="ARBA00024769"/>
    </source>
</evidence>
<feature type="compositionally biased region" description="Basic and acidic residues" evidence="14">
    <location>
        <begin position="449"/>
        <end position="460"/>
    </location>
</feature>
<dbReference type="PROSITE" id="PS51192">
    <property type="entry name" value="HELICASE_ATP_BIND_1"/>
    <property type="match status" value="1"/>
</dbReference>
<evidence type="ECO:0000313" key="18">
    <source>
        <dbReference type="EMBL" id="AIO02327.1"/>
    </source>
</evidence>
<feature type="domain" description="Helicase ATP-binding" evidence="15">
    <location>
        <begin position="84"/>
        <end position="257"/>
    </location>
</feature>
<keyword evidence="3 13" id="KW-0378">Hydrolase</keyword>
<evidence type="ECO:0000259" key="15">
    <source>
        <dbReference type="PROSITE" id="PS51192"/>
    </source>
</evidence>
<dbReference type="InterPro" id="IPR014014">
    <property type="entry name" value="RNA_helicase_DEAD_Q_motif"/>
</dbReference>
<evidence type="ECO:0000256" key="14">
    <source>
        <dbReference type="SAM" id="MobiDB-lite"/>
    </source>
</evidence>
<feature type="compositionally biased region" description="Basic residues" evidence="14">
    <location>
        <begin position="513"/>
        <end position="527"/>
    </location>
</feature>
<keyword evidence="5 13" id="KW-0067">ATP-binding</keyword>
<comment type="similarity">
    <text evidence="7">Belongs to the DEAD box helicase family. eIF4A subfamily.</text>
</comment>
<dbReference type="InterPro" id="IPR000629">
    <property type="entry name" value="RNA-helicase_DEAD-box_CS"/>
</dbReference>
<dbReference type="InterPro" id="IPR014001">
    <property type="entry name" value="Helicase_ATP-bd"/>
</dbReference>
<evidence type="ECO:0000313" key="19">
    <source>
        <dbReference type="Proteomes" id="UP000063063"/>
    </source>
</evidence>
<dbReference type="Proteomes" id="UP000063063">
    <property type="component" value="Chromosome 35"/>
</dbReference>
<dbReference type="Pfam" id="PF00271">
    <property type="entry name" value="Helicase_C"/>
    <property type="match status" value="1"/>
</dbReference>
<dbReference type="VEuPathDB" id="TriTrypDB:LPMP_351900"/>
<dbReference type="AlphaFoldDB" id="A0A088SKH6"/>
<dbReference type="Pfam" id="PF00270">
    <property type="entry name" value="DEAD"/>
    <property type="match status" value="1"/>
</dbReference>
<dbReference type="InterPro" id="IPR027417">
    <property type="entry name" value="P-loop_NTPase"/>
</dbReference>
<evidence type="ECO:0000256" key="7">
    <source>
        <dbReference type="ARBA" id="ARBA00024352"/>
    </source>
</evidence>
<dbReference type="EMBL" id="CP009404">
    <property type="protein sequence ID" value="AIO02327.1"/>
    <property type="molecule type" value="Genomic_DNA"/>
</dbReference>
<dbReference type="SMART" id="SM00490">
    <property type="entry name" value="HELICc"/>
    <property type="match status" value="1"/>
</dbReference>
<dbReference type="GO" id="GO:0005524">
    <property type="term" value="F:ATP binding"/>
    <property type="evidence" value="ECO:0007669"/>
    <property type="project" value="UniProtKB-KW"/>
</dbReference>
<dbReference type="InterPro" id="IPR011545">
    <property type="entry name" value="DEAD/DEAH_box_helicase_dom"/>
</dbReference>
<dbReference type="CDD" id="cd18787">
    <property type="entry name" value="SF2_C_DEAD"/>
    <property type="match status" value="1"/>
</dbReference>
<keyword evidence="2 13" id="KW-0547">Nucleotide-binding</keyword>
<dbReference type="OrthoDB" id="10261904at2759"/>
<dbReference type="KEGG" id="lpan:LPMP_351900"/>
<evidence type="ECO:0000256" key="10">
    <source>
        <dbReference type="ARBA" id="ARBA00025917"/>
    </source>
</evidence>
<dbReference type="SUPFAM" id="SSF52540">
    <property type="entry name" value="P-loop containing nucleoside triphosphate hydrolases"/>
    <property type="match status" value="1"/>
</dbReference>
<feature type="domain" description="Helicase C-terminal" evidence="16">
    <location>
        <begin position="281"/>
        <end position="431"/>
    </location>
</feature>
<keyword evidence="1" id="KW-0396">Initiation factor</keyword>
<dbReference type="GO" id="GO:0003724">
    <property type="term" value="F:RNA helicase activity"/>
    <property type="evidence" value="ECO:0007669"/>
    <property type="project" value="InterPro"/>
</dbReference>
<dbReference type="FunFam" id="3.40.50.300:FF:000892">
    <property type="entry name" value="probable ATP-dependent RNA helicase DDX49"/>
    <property type="match status" value="1"/>
</dbReference>
<dbReference type="GO" id="GO:0016787">
    <property type="term" value="F:hydrolase activity"/>
    <property type="evidence" value="ECO:0007669"/>
    <property type="project" value="UniProtKB-KW"/>
</dbReference>
<dbReference type="GO" id="GO:0003676">
    <property type="term" value="F:nucleic acid binding"/>
    <property type="evidence" value="ECO:0007669"/>
    <property type="project" value="InterPro"/>
</dbReference>
<feature type="compositionally biased region" description="Basic and acidic residues" evidence="14">
    <location>
        <begin position="471"/>
        <end position="486"/>
    </location>
</feature>
<dbReference type="FunFam" id="3.40.50.300:FF:003135">
    <property type="entry name" value="Putative DEAD box RNA helicase"/>
    <property type="match status" value="1"/>
</dbReference>
<evidence type="ECO:0000256" key="2">
    <source>
        <dbReference type="ARBA" id="ARBA00022741"/>
    </source>
</evidence>
<evidence type="ECO:0000259" key="17">
    <source>
        <dbReference type="PROSITE" id="PS51195"/>
    </source>
</evidence>
<feature type="domain" description="DEAD-box RNA helicase Q" evidence="17">
    <location>
        <begin position="53"/>
        <end position="81"/>
    </location>
</feature>
<sequence length="527" mass="59296">MPSARRKLTEAIREDEGGDDGESRVSMVARNTSSAKHQSLGSDLLDNEEFKTKTFKDLGLCRELCMACAEAGWQHPTRIQASTITVVAEGRDLIGVAQTGSGKTGAYALPLVNWLLTQPKTPYLSVLVMVPTRELAQQVTAQFLLLGRSVGLRVATLVGGADMVEQACELSKRPHVIVGTPGRVKDHLSNTKGFKLVKLHALVLDEADKMLDMDYEKEIDAILEQLPQDRRTMLFSATLSTKVDRLQKASLRDPVLLQVHRKNTTVDTLKQYYIFAPFAQMLSYLHLFLTKETGNHILIFCRSAALVHKITLALRTLGHRALPLMGRMDQSNRNIALTKFKEGKVRMLICTDVAQRGLDIPHTDVVVNFSLPDHVEDYIHRVGRTARAGAEGKAVNLISQYDIVLLQKIEQQTGVKCVEYPSLPESEVQLVLQRVEDAEQEAIREIREDAGERNLEKESRQLTTARKGKRDRGDTDMGYDDAKHGTSDFATLRMRREHESIFEMTKKEQHRSLWAKRREAKKHAKSR</sequence>
<comment type="function">
    <text evidence="9">ATP-dependent RNA helicase which is a subunit of the eIF4F complex involved in cap recognition and is required for mRNA binding to ribosome. In the current model of translation initiation, eIF4A unwinds RNA secondary structures in the 5'-UTR of mRNAs which is necessary to allow efficient binding of the small ribosomal subunit, and subsequent scanning for the initiator codon.</text>
</comment>
<evidence type="ECO:0000256" key="1">
    <source>
        <dbReference type="ARBA" id="ARBA00022540"/>
    </source>
</evidence>
<organism evidence="18 19">
    <name type="scientific">Leishmania panamensis</name>
    <dbReference type="NCBI Taxonomy" id="5679"/>
    <lineage>
        <taxon>Eukaryota</taxon>
        <taxon>Discoba</taxon>
        <taxon>Euglenozoa</taxon>
        <taxon>Kinetoplastea</taxon>
        <taxon>Metakinetoplastina</taxon>
        <taxon>Trypanosomatida</taxon>
        <taxon>Trypanosomatidae</taxon>
        <taxon>Leishmaniinae</taxon>
        <taxon>Leishmania</taxon>
        <taxon>Leishmania guyanensis species complex</taxon>
    </lineage>
</organism>
<dbReference type="GeneID" id="22579219"/>
<gene>
    <name evidence="18" type="ORF">LPMP_351900</name>
</gene>
<keyword evidence="19" id="KW-1185">Reference proteome</keyword>
<keyword evidence="4 13" id="KW-0347">Helicase</keyword>
<dbReference type="PROSITE" id="PS00039">
    <property type="entry name" value="DEAD_ATP_HELICASE"/>
    <property type="match status" value="1"/>
</dbReference>
<evidence type="ECO:0000256" key="6">
    <source>
        <dbReference type="ARBA" id="ARBA00022917"/>
    </source>
</evidence>
<dbReference type="InterPro" id="IPR050079">
    <property type="entry name" value="DEAD_box_RNA_helicase"/>
</dbReference>